<organism evidence="1 2">
    <name type="scientific">Nematocida ausubeli (strain ATCC PRA-371 / ERTm2)</name>
    <name type="common">Nematode killer fungus</name>
    <dbReference type="NCBI Taxonomy" id="1913371"/>
    <lineage>
        <taxon>Eukaryota</taxon>
        <taxon>Fungi</taxon>
        <taxon>Fungi incertae sedis</taxon>
        <taxon>Microsporidia</taxon>
        <taxon>Nematocida</taxon>
    </lineage>
</organism>
<proteinExistence type="predicted"/>
<sequence length="336" mass="38034">MECRRINTTVISFDYSNSDTLKRNQFLTVINCKLPGNQEDLSNIFRATNNNHFYYGAVTDRNTVIWFNVFSSASFLKEYTLSVTDKATNIAQIVNNPNDKIIRPIETEETEGSYPLTSKSKIIFTKKYIIIDTSSKIIIYDANGTYHSDIDMGLDSTSSMYASLCSKYLFLHLEKGMICLYDINEKVFVYRKRHPIGTSSVFGNVFSYLRYFTISKNTLTLGRVRDGSILLELTYPEELTTAATDILHKKIAVGSVSGCVYFTRLDGIPCEFSSVKVSDAKIQQCFFSNSGRHIFALVEGQIKVIDTKDGKVVKAILNESSQHMFTYTSSSNLHFQ</sequence>
<dbReference type="HOGENOM" id="CLU_918578_0_0_1"/>
<reference evidence="1 2" key="1">
    <citation type="journal article" date="2014" name="Genome Announc.">
        <title>Genome Sequence of the Microsporidian Species Nematocida sp1 Strain ERTm6 (ATCC PRA-372).</title>
        <authorList>
            <person name="Bakowski M.A."/>
            <person name="Priest M."/>
            <person name="Young S."/>
            <person name="Cuomo C.A."/>
            <person name="Troemel E.R."/>
        </authorList>
    </citation>
    <scope>NUCLEOTIDE SEQUENCE [LARGE SCALE GENOMIC DNA]</scope>
    <source>
        <strain evidence="1 2">ERTm6</strain>
    </source>
</reference>
<comment type="caution">
    <text evidence="1">The sequence shown here is derived from an EMBL/GenBank/DDBJ whole genome shotgun (WGS) entry which is preliminary data.</text>
</comment>
<dbReference type="InterPro" id="IPR015943">
    <property type="entry name" value="WD40/YVTN_repeat-like_dom_sf"/>
</dbReference>
<dbReference type="SUPFAM" id="SSF50978">
    <property type="entry name" value="WD40 repeat-like"/>
    <property type="match status" value="1"/>
</dbReference>
<dbReference type="Gene3D" id="2.130.10.10">
    <property type="entry name" value="YVTN repeat-like/Quinoprotein amine dehydrogenase"/>
    <property type="match status" value="1"/>
</dbReference>
<dbReference type="AlphaFoldDB" id="A0A086J3A2"/>
<protein>
    <submittedName>
        <fullName evidence="1">Uncharacterized protein</fullName>
    </submittedName>
</protein>
<dbReference type="GeneID" id="77675744"/>
<evidence type="ECO:0000313" key="1">
    <source>
        <dbReference type="EMBL" id="KFG26620.1"/>
    </source>
</evidence>
<keyword evidence="2" id="KW-1185">Reference proteome</keyword>
<dbReference type="RefSeq" id="XP_052905175.1">
    <property type="nucleotide sequence ID" value="XM_053048415.1"/>
</dbReference>
<accession>A0A086J3A2</accession>
<dbReference type="EMBL" id="AKIJ01000002">
    <property type="protein sequence ID" value="KFG26620.1"/>
    <property type="molecule type" value="Genomic_DNA"/>
</dbReference>
<name>A0A086J3A2_NEMA1</name>
<evidence type="ECO:0000313" key="2">
    <source>
        <dbReference type="Proteomes" id="UP000054524"/>
    </source>
</evidence>
<dbReference type="Proteomes" id="UP000054524">
    <property type="component" value="Unassembled WGS sequence"/>
</dbReference>
<dbReference type="InterPro" id="IPR036322">
    <property type="entry name" value="WD40_repeat_dom_sf"/>
</dbReference>
<gene>
    <name evidence="1" type="ORF">NESG_00771</name>
</gene>